<keyword evidence="4" id="KW-1185">Reference proteome</keyword>
<feature type="domain" description="NACHT" evidence="2">
    <location>
        <begin position="231"/>
        <end position="580"/>
    </location>
</feature>
<evidence type="ECO:0000259" key="2">
    <source>
        <dbReference type="PROSITE" id="PS50837"/>
    </source>
</evidence>
<organism evidence="3 4">
    <name type="scientific">Actinacidiphila alni</name>
    <dbReference type="NCBI Taxonomy" id="380248"/>
    <lineage>
        <taxon>Bacteria</taxon>
        <taxon>Bacillati</taxon>
        <taxon>Actinomycetota</taxon>
        <taxon>Actinomycetes</taxon>
        <taxon>Kitasatosporales</taxon>
        <taxon>Streptomycetaceae</taxon>
        <taxon>Actinacidiphila</taxon>
    </lineage>
</organism>
<dbReference type="Gene3D" id="3.40.50.300">
    <property type="entry name" value="P-loop containing nucleotide triphosphate hydrolases"/>
    <property type="match status" value="1"/>
</dbReference>
<evidence type="ECO:0000256" key="1">
    <source>
        <dbReference type="SAM" id="MobiDB-lite"/>
    </source>
</evidence>
<proteinExistence type="predicted"/>
<gene>
    <name evidence="3" type="ORF">SAMN05216251_10872</name>
</gene>
<dbReference type="STRING" id="380248.SAMN05216251_10872"/>
<dbReference type="PROSITE" id="PS50837">
    <property type="entry name" value="NACHT"/>
    <property type="match status" value="1"/>
</dbReference>
<dbReference type="PANTHER" id="PTHR46844">
    <property type="entry name" value="SLR5058 PROTEIN"/>
    <property type="match status" value="1"/>
</dbReference>
<dbReference type="RefSeq" id="WP_093714074.1">
    <property type="nucleotide sequence ID" value="NZ_FONG01000008.1"/>
</dbReference>
<dbReference type="AlphaFoldDB" id="A0A1I2FTN9"/>
<reference evidence="3 4" key="1">
    <citation type="submission" date="2016-10" db="EMBL/GenBank/DDBJ databases">
        <authorList>
            <person name="de Groot N.N."/>
        </authorList>
    </citation>
    <scope>NUCLEOTIDE SEQUENCE [LARGE SCALE GENOMIC DNA]</scope>
    <source>
        <strain evidence="3 4">CGMCC 4.3510</strain>
    </source>
</reference>
<dbReference type="PANTHER" id="PTHR46844:SF1">
    <property type="entry name" value="SLR5058 PROTEIN"/>
    <property type="match status" value="1"/>
</dbReference>
<dbReference type="SUPFAM" id="SSF52540">
    <property type="entry name" value="P-loop containing nucleoside triphosphate hydrolases"/>
    <property type="match status" value="1"/>
</dbReference>
<evidence type="ECO:0000313" key="4">
    <source>
        <dbReference type="Proteomes" id="UP000199323"/>
    </source>
</evidence>
<dbReference type="Proteomes" id="UP000199323">
    <property type="component" value="Unassembled WGS sequence"/>
</dbReference>
<accession>A0A1I2FTN9</accession>
<evidence type="ECO:0000313" key="3">
    <source>
        <dbReference type="EMBL" id="SFF08784.1"/>
    </source>
</evidence>
<name>A0A1I2FTN9_9ACTN</name>
<dbReference type="InterPro" id="IPR027417">
    <property type="entry name" value="P-loop_NTPase"/>
</dbReference>
<dbReference type="Pfam" id="PF05729">
    <property type="entry name" value="NACHT"/>
    <property type="match status" value="1"/>
</dbReference>
<feature type="compositionally biased region" description="Basic and acidic residues" evidence="1">
    <location>
        <begin position="199"/>
        <end position="210"/>
    </location>
</feature>
<feature type="region of interest" description="Disordered" evidence="1">
    <location>
        <begin position="101"/>
        <end position="131"/>
    </location>
</feature>
<dbReference type="EMBL" id="FONG01000008">
    <property type="protein sequence ID" value="SFF08784.1"/>
    <property type="molecule type" value="Genomic_DNA"/>
</dbReference>
<sequence length="941" mass="105700">MAQVDGFMPEERFAEWLRKLRIGVGEPSFQVLSQLTGGVRRGRLVPKSTVHKAFTGTSLPSLDDALSIAQACVLHGKGDQARLAAVRSECRQQWERAKSSRSYSRINRRPAERAAAVPAPPATDAAGSEAYRRSPAEHEFLTKYKEFVAADLDTMELFGVTLRRPEFRYPMSTSYISLSVERGRRGATDFVADNRLTSRHIDRGPAREAAGDDSSQAQDTLRVEQAINRVPRTLIRGDAGTGKTTLEKWLAVGAARKDLPEPFGPEWTDTTPFFLPLRHFAERELPSSPEEFLECTAGALADAAPDGLVRKELEAGRALMLIDGVDELPAARRGYVRRWLREWTSLYPDCRYVITSRQAAVDESWLADLDFRSFELAPMSQQDQNQFIAYWHSTMRSTTRDPEEITRLHLYEDALLRSLAERRELRRLAGNPLMCALLCALHWDRDMQLPDGRLKLFEAALEMLLVRRDQQRNVVTQGPRLLSGVQEMLLRRLAYWMLRNDLTEVSFRQFADRVGAYLDEIAPQTAREAALGSGPQRYDAEQVADQLLERTGLLKRPAVDRVSFVHRTFQEYLAAAQLLNDGDLEFLVGQAHEDQWQDVVVMVAGRARDSEGNQLVRSLLERADKEEEHRLRLTVLAVDCVSSAASAGVSLDRGLRREVGRRAERLIPPQDHHHAAALASLGEVVLDLLPGPRAGLEPHETQAVLHTARLVGGASAIRVLAGYAECADPMTEHQLTGMWPEFDRTEFARCVLSKLPWAGPLSLGRFDSEPHLLEHVDKIAGLKELWVTGRAADYAVIGRLTALRSLHLLHPGPGLPGLELPPKLRTLVIKGPVRHDALLALGVREFQELSFYERGCPDCGRTAWQLMARWPDRARRQVRRLSLYAGPADIDPGELTDRFPRLETLTLHVRGRHADADLTRWRAGLRTSGPAIDLELPKFWR</sequence>
<dbReference type="InterPro" id="IPR007111">
    <property type="entry name" value="NACHT_NTPase"/>
</dbReference>
<feature type="compositionally biased region" description="Low complexity" evidence="1">
    <location>
        <begin position="113"/>
        <end position="126"/>
    </location>
</feature>
<feature type="region of interest" description="Disordered" evidence="1">
    <location>
        <begin position="198"/>
        <end position="220"/>
    </location>
</feature>
<dbReference type="OrthoDB" id="135105at2"/>
<protein>
    <submittedName>
        <fullName evidence="3">NACHT domain-containing protein</fullName>
    </submittedName>
</protein>